<organism evidence="1 2">
    <name type="scientific">Plasmodium yoelii yoelii</name>
    <dbReference type="NCBI Taxonomy" id="73239"/>
    <lineage>
        <taxon>Eukaryota</taxon>
        <taxon>Sar</taxon>
        <taxon>Alveolata</taxon>
        <taxon>Apicomplexa</taxon>
        <taxon>Aconoidasida</taxon>
        <taxon>Haemosporida</taxon>
        <taxon>Plasmodiidae</taxon>
        <taxon>Plasmodium</taxon>
        <taxon>Plasmodium (Vinckeia)</taxon>
    </lineage>
</organism>
<dbReference type="EMBL" id="AABL01001203">
    <property type="protein sequence ID" value="EAA15821.1"/>
    <property type="molecule type" value="Genomic_DNA"/>
</dbReference>
<protein>
    <submittedName>
        <fullName evidence="1">Uncharacterized protein</fullName>
    </submittedName>
</protein>
<accession>Q7RHH1</accession>
<dbReference type="Proteomes" id="UP000008553">
    <property type="component" value="Unassembled WGS sequence"/>
</dbReference>
<reference evidence="1 2" key="1">
    <citation type="journal article" date="2002" name="Nature">
        <title>Genome sequence and comparative analysis of the model rodent malaria parasite Plasmodium yoelii yoelii.</title>
        <authorList>
            <person name="Carlton J.M."/>
            <person name="Angiuoli S.V."/>
            <person name="Suh B.B."/>
            <person name="Kooij T.W."/>
            <person name="Pertea M."/>
            <person name="Silva J.C."/>
            <person name="Ermolaeva M.D."/>
            <person name="Allen J.E."/>
            <person name="Selengut J.D."/>
            <person name="Koo H.L."/>
            <person name="Peterson J.D."/>
            <person name="Pop M."/>
            <person name="Kosack D.S."/>
            <person name="Shumway M.F."/>
            <person name="Bidwell S.L."/>
            <person name="Shallom S.J."/>
            <person name="van Aken S.E."/>
            <person name="Riedmuller S.B."/>
            <person name="Feldblyum T.V."/>
            <person name="Cho J.K."/>
            <person name="Quackenbush J."/>
            <person name="Sedegah M."/>
            <person name="Shoaibi A."/>
            <person name="Cummings L.M."/>
            <person name="Florens L."/>
            <person name="Yates J.R."/>
            <person name="Raine J.D."/>
            <person name="Sinden R.E."/>
            <person name="Harris M.A."/>
            <person name="Cunningham D.A."/>
            <person name="Preiser P.R."/>
            <person name="Bergman L.W."/>
            <person name="Vaidya A.B."/>
            <person name="van Lin L.H."/>
            <person name="Janse C.J."/>
            <person name="Waters A.P."/>
            <person name="Smith H.O."/>
            <person name="White O.R."/>
            <person name="Salzberg S.L."/>
            <person name="Venter J.C."/>
            <person name="Fraser C.M."/>
            <person name="Hoffman S.L."/>
            <person name="Gardner M.J."/>
            <person name="Carucci D.J."/>
        </authorList>
    </citation>
    <scope>NUCLEOTIDE SEQUENCE [LARGE SCALE GENOMIC DNA]</scope>
    <source>
        <strain evidence="1 2">17XNL</strain>
    </source>
</reference>
<name>Q7RHH1_PLAYO</name>
<dbReference type="AlphaFoldDB" id="Q7RHH1"/>
<evidence type="ECO:0000313" key="1">
    <source>
        <dbReference type="EMBL" id="EAA15821.1"/>
    </source>
</evidence>
<evidence type="ECO:0000313" key="2">
    <source>
        <dbReference type="Proteomes" id="UP000008553"/>
    </source>
</evidence>
<keyword evidence="2" id="KW-1185">Reference proteome</keyword>
<comment type="caution">
    <text evidence="1">The sequence shown here is derived from an EMBL/GenBank/DDBJ whole genome shotgun (WGS) entry which is preliminary data.</text>
</comment>
<proteinExistence type="predicted"/>
<dbReference type="PaxDb" id="73239-Q7RHH1"/>
<sequence>MNVHYIECNDCTNKSINLMKLFYKSGNPSGFFCTHLPQTPDEKRKRPLAEISLEQ</sequence>
<gene>
    <name evidence="1" type="ORF">PY04016</name>
</gene>
<dbReference type="InParanoid" id="Q7RHH1"/>